<dbReference type="GeneID" id="41989346"/>
<comment type="caution">
    <text evidence="1">The sequence shown here is derived from an EMBL/GenBank/DDBJ whole genome shotgun (WGS) entry which is preliminary data.</text>
</comment>
<dbReference type="EMBL" id="QGMH01000379">
    <property type="protein sequence ID" value="TVY22099.1"/>
    <property type="molecule type" value="Genomic_DNA"/>
</dbReference>
<dbReference type="PANTHER" id="PTHR33481:SF1">
    <property type="entry name" value="ENDONUCLEASE_EXONUCLEASE_PHOSPHATASE DOMAIN-CONTAINING PROTEIN-RELATED"/>
    <property type="match status" value="1"/>
</dbReference>
<evidence type="ECO:0008006" key="3">
    <source>
        <dbReference type="Google" id="ProtNLM"/>
    </source>
</evidence>
<sequence>MLLLDVKGAYDHVSKNQLLIILKDLAFSDLVITLFRPESYKEGLFRSRAVKFISYMDDITLSYVSTSPCKNVKILQLSELIHFSTGERAKLASLILLDGTIVPLKQIVKWLGIHFDALLQFKEHITIRTAKAKSAFGCISRLANSE</sequence>
<proteinExistence type="predicted"/>
<dbReference type="RefSeq" id="XP_031000887.1">
    <property type="nucleotide sequence ID" value="XM_031154052.1"/>
</dbReference>
<keyword evidence="2" id="KW-1185">Reference proteome</keyword>
<protein>
    <recommendedName>
        <fullName evidence="3">Reverse transcriptase domain-containing protein</fullName>
    </recommendedName>
</protein>
<accession>A0A8H8QVD9</accession>
<dbReference type="Proteomes" id="UP000431533">
    <property type="component" value="Unassembled WGS sequence"/>
</dbReference>
<gene>
    <name evidence="1" type="ORF">LHYA1_G009148</name>
</gene>
<organism evidence="1 2">
    <name type="scientific">Lachnellula hyalina</name>
    <dbReference type="NCBI Taxonomy" id="1316788"/>
    <lineage>
        <taxon>Eukaryota</taxon>
        <taxon>Fungi</taxon>
        <taxon>Dikarya</taxon>
        <taxon>Ascomycota</taxon>
        <taxon>Pezizomycotina</taxon>
        <taxon>Leotiomycetes</taxon>
        <taxon>Helotiales</taxon>
        <taxon>Lachnaceae</taxon>
        <taxon>Lachnellula</taxon>
    </lineage>
</organism>
<reference evidence="1 2" key="1">
    <citation type="submission" date="2018-05" db="EMBL/GenBank/DDBJ databases">
        <title>Genome sequencing and assembly of the regulated plant pathogen Lachnellula willkommii and related sister species for the development of diagnostic species identification markers.</title>
        <authorList>
            <person name="Giroux E."/>
            <person name="Bilodeau G."/>
        </authorList>
    </citation>
    <scope>NUCLEOTIDE SEQUENCE [LARGE SCALE GENOMIC DNA]</scope>
    <source>
        <strain evidence="1 2">CBS 185.66</strain>
    </source>
</reference>
<dbReference type="OrthoDB" id="3598277at2759"/>
<dbReference type="PANTHER" id="PTHR33481">
    <property type="entry name" value="REVERSE TRANSCRIPTASE"/>
    <property type="match status" value="1"/>
</dbReference>
<evidence type="ECO:0000313" key="1">
    <source>
        <dbReference type="EMBL" id="TVY22099.1"/>
    </source>
</evidence>
<dbReference type="AlphaFoldDB" id="A0A8H8QVD9"/>
<name>A0A8H8QVD9_9HELO</name>
<evidence type="ECO:0000313" key="2">
    <source>
        <dbReference type="Proteomes" id="UP000431533"/>
    </source>
</evidence>